<dbReference type="SUPFAM" id="SSF51695">
    <property type="entry name" value="PLC-like phosphodiesterases"/>
    <property type="match status" value="1"/>
</dbReference>
<proteinExistence type="predicted"/>
<dbReference type="SUPFAM" id="SSF48403">
    <property type="entry name" value="Ankyrin repeat"/>
    <property type="match status" value="1"/>
</dbReference>
<dbReference type="AlphaFoldDB" id="A0A2S4PZM2"/>
<dbReference type="InterPro" id="IPR002110">
    <property type="entry name" value="Ankyrin_rpt"/>
</dbReference>
<sequence>MKFGQNLARNKVPEWSSKYIDYKGLKKLIQNTLTDTSSNEEADLAKFLFYLDRNLEDVENFYNKKFADISRQLKVLGERYGNSRQAFNSMDNSESNEVVRALLELRSQFRNLQWFGDVNRRGFVKITKKLDKRFPNSCMQQPYVVSKVNQKPFSTNVQLLAKIAEINNWLSIFGEVKNNEDVSVPKSNSFTNLSSRENINLSQSQLEILDQAISNDNVILLRDALEKAVTDFNLPGIQKLLISLLQRAISCKSELVIKYFLGKLQSLDEPDDMYERNCLHRFVISIGRAESAKHEIQGLSRISLEDSRYLTPALLPTSGLTISKPTQTNHHSIDKNVTLFNFILENLLPVHRAALVSRDRYGRIPLHYASQLDVPIICQIVMKFMLDWNLINSENNIDATNLEDNERLTPLDLSVNGGHVTTTKALLDFQRKYGTCDNENSRINRLIAAATKFNFTEIVELLVENDTNINWQDAAGETALHIAARFGHLKCAKILFKCKNQKIDLELTEKSFSWTPLHVASVDGYLPIVELLVEKGANPNKLDASGWTAKEHAALRGHMDIARRLVDVTTDLESTNLSIKNSTSNATGLDHPTLSSMESSRSINSSPHLTNHIKSFGHRYLTNESLVLVNLGTMDMRKNILAVQLEKIPIDEAHLTQLDTALSIIISAENAKGEPVIIDLPLEDSVSVEPIVFTAVDAAQIKLCFDIVPKYSGRQKDKLGRGVALLSSFKQAIGVKRVDHQGDVSVPILGTSLDIIGAVNFNFLVITPFSHPNISITAKQTYWKEVSSTMVIGHRGLGKNLTSNKSLQLGENTLQSFIAAANLGANYVEFDVQLTKDHIPVIYHDFLVSETGIDAPVHTLTLEQFLHVNDAMPRAQRPYTPSKETPSNAHSRMDRSPNRQRSLSLNPSGSECNMSERMKHTRDFKLKGFKANSRGNFIQAPFTTLEEMFLKLPEHVGFNIEMKYPMLHELEAHEMDAFTVELNNFVDTVLTKVYDLGKKRKIIFSSFNPDVCLMLSFKQPSIPILFLTDAGVSAVSDIRASSLHEAIRFARRWNLLGIVSTAEPLCNSPRLVKVVKENGLVCVSYGLLNNDPLKVQKQVDVGIDAVIVDSVLKIRNRLTKNVTKPSAVTLD</sequence>
<reference evidence="8 9" key="1">
    <citation type="submission" date="2017-10" db="EMBL/GenBank/DDBJ databases">
        <title>Development of genomic resources for the powdery mildew, Erysiphe pulchra.</title>
        <authorList>
            <person name="Wadl P.A."/>
            <person name="Mack B.M."/>
            <person name="Moore G."/>
            <person name="Beltz S.B."/>
        </authorList>
    </citation>
    <scope>NUCLEOTIDE SEQUENCE [LARGE SCALE GENOMIC DNA]</scope>
    <source>
        <strain evidence="8">Cflorida</strain>
    </source>
</reference>
<dbReference type="Pfam" id="PF03105">
    <property type="entry name" value="SPX"/>
    <property type="match status" value="1"/>
</dbReference>
<dbReference type="PANTHER" id="PTHR22958:SF1">
    <property type="entry name" value="GLYCEROPHOSPHOCHOLINE PHOSPHODIESTERASE GPCPD1"/>
    <property type="match status" value="1"/>
</dbReference>
<keyword evidence="3 4" id="KW-0040">ANK repeat</keyword>
<dbReference type="PROSITE" id="PS50297">
    <property type="entry name" value="ANK_REP_REGION"/>
    <property type="match status" value="2"/>
</dbReference>
<evidence type="ECO:0000256" key="4">
    <source>
        <dbReference type="PROSITE-ProRule" id="PRU00023"/>
    </source>
</evidence>
<keyword evidence="9" id="KW-1185">Reference proteome</keyword>
<evidence type="ECO:0000256" key="3">
    <source>
        <dbReference type="ARBA" id="ARBA00023043"/>
    </source>
</evidence>
<dbReference type="Proteomes" id="UP000237438">
    <property type="component" value="Unassembled WGS sequence"/>
</dbReference>
<dbReference type="PROSITE" id="PS51382">
    <property type="entry name" value="SPX"/>
    <property type="match status" value="1"/>
</dbReference>
<feature type="region of interest" description="Disordered" evidence="5">
    <location>
        <begin position="581"/>
        <end position="605"/>
    </location>
</feature>
<dbReference type="OrthoDB" id="197419at2759"/>
<dbReference type="GO" id="GO:0046475">
    <property type="term" value="P:glycerophospholipid catabolic process"/>
    <property type="evidence" value="ECO:0007669"/>
    <property type="project" value="TreeGrafter"/>
</dbReference>
<dbReference type="PROSITE" id="PS50088">
    <property type="entry name" value="ANK_REPEAT"/>
    <property type="match status" value="2"/>
</dbReference>
<gene>
    <name evidence="8" type="ORF">EPUL_002344</name>
</gene>
<feature type="repeat" description="ANK" evidence="4">
    <location>
        <begin position="512"/>
        <end position="544"/>
    </location>
</feature>
<dbReference type="InterPro" id="IPR057506">
    <property type="entry name" value="C2_GPCPD1"/>
</dbReference>
<evidence type="ECO:0000256" key="2">
    <source>
        <dbReference type="ARBA" id="ARBA00022801"/>
    </source>
</evidence>
<evidence type="ECO:0000256" key="5">
    <source>
        <dbReference type="SAM" id="MobiDB-lite"/>
    </source>
</evidence>
<dbReference type="EMBL" id="PEDP01000120">
    <property type="protein sequence ID" value="POS87481.1"/>
    <property type="molecule type" value="Genomic_DNA"/>
</dbReference>
<dbReference type="Pfam" id="PF12796">
    <property type="entry name" value="Ank_2"/>
    <property type="match status" value="2"/>
</dbReference>
<dbReference type="Pfam" id="PF25329">
    <property type="entry name" value="C2_GDE1"/>
    <property type="match status" value="1"/>
</dbReference>
<dbReference type="Gene3D" id="3.20.20.190">
    <property type="entry name" value="Phosphatidylinositol (PI) phosphodiesterase"/>
    <property type="match status" value="1"/>
</dbReference>
<dbReference type="InterPro" id="IPR051578">
    <property type="entry name" value="GDPD"/>
</dbReference>
<dbReference type="PANTHER" id="PTHR22958">
    <property type="entry name" value="GLYCEROPHOSPHORYL DIESTER PHOSPHODIESTERASE"/>
    <property type="match status" value="1"/>
</dbReference>
<accession>A0A2S4PZM2</accession>
<comment type="caution">
    <text evidence="8">The sequence shown here is derived from an EMBL/GenBank/DDBJ whole genome shotgun (WGS) entry which is preliminary data.</text>
</comment>
<dbReference type="Pfam" id="PF03009">
    <property type="entry name" value="GDPD"/>
    <property type="match status" value="1"/>
</dbReference>
<feature type="region of interest" description="Disordered" evidence="5">
    <location>
        <begin position="873"/>
        <end position="914"/>
    </location>
</feature>
<dbReference type="CDD" id="cd14484">
    <property type="entry name" value="SPX_GDE1_like"/>
    <property type="match status" value="1"/>
</dbReference>
<evidence type="ECO:0000313" key="9">
    <source>
        <dbReference type="Proteomes" id="UP000237438"/>
    </source>
</evidence>
<dbReference type="InterPro" id="IPR017946">
    <property type="entry name" value="PLC-like_Pdiesterase_TIM-brl"/>
</dbReference>
<dbReference type="PRINTS" id="PR01415">
    <property type="entry name" value="ANKYRIN"/>
</dbReference>
<dbReference type="GO" id="GO:0047389">
    <property type="term" value="F:glycerophosphocholine phosphodiesterase activity"/>
    <property type="evidence" value="ECO:0007669"/>
    <property type="project" value="TreeGrafter"/>
</dbReference>
<feature type="domain" description="GP-PDE" evidence="7">
    <location>
        <begin position="789"/>
        <end position="1118"/>
    </location>
</feature>
<feature type="compositionally biased region" description="Polar residues" evidence="5">
    <location>
        <begin position="899"/>
        <end position="913"/>
    </location>
</feature>
<keyword evidence="2" id="KW-0378">Hydrolase</keyword>
<dbReference type="PROSITE" id="PS51704">
    <property type="entry name" value="GP_PDE"/>
    <property type="match status" value="1"/>
</dbReference>
<keyword evidence="1" id="KW-0677">Repeat</keyword>
<feature type="domain" description="SPX" evidence="6">
    <location>
        <begin position="1"/>
        <end position="144"/>
    </location>
</feature>
<feature type="repeat" description="ANK" evidence="4">
    <location>
        <begin position="475"/>
        <end position="497"/>
    </location>
</feature>
<feature type="compositionally biased region" description="Low complexity" evidence="5">
    <location>
        <begin position="595"/>
        <end position="605"/>
    </location>
</feature>
<organism evidence="8 9">
    <name type="scientific">Erysiphe pulchra</name>
    <dbReference type="NCBI Taxonomy" id="225359"/>
    <lineage>
        <taxon>Eukaryota</taxon>
        <taxon>Fungi</taxon>
        <taxon>Dikarya</taxon>
        <taxon>Ascomycota</taxon>
        <taxon>Pezizomycotina</taxon>
        <taxon>Leotiomycetes</taxon>
        <taxon>Erysiphales</taxon>
        <taxon>Erysiphaceae</taxon>
        <taxon>Erysiphe</taxon>
    </lineage>
</organism>
<protein>
    <recommendedName>
        <fullName evidence="10">GDPD-domain-containing protein</fullName>
    </recommendedName>
</protein>
<name>A0A2S4PZM2_9PEZI</name>
<dbReference type="Gene3D" id="1.25.40.20">
    <property type="entry name" value="Ankyrin repeat-containing domain"/>
    <property type="match status" value="1"/>
</dbReference>
<evidence type="ECO:0000256" key="1">
    <source>
        <dbReference type="ARBA" id="ARBA00022737"/>
    </source>
</evidence>
<dbReference type="InterPro" id="IPR036770">
    <property type="entry name" value="Ankyrin_rpt-contain_sf"/>
</dbReference>
<dbReference type="InterPro" id="IPR004331">
    <property type="entry name" value="SPX_dom"/>
</dbReference>
<evidence type="ECO:0000259" key="7">
    <source>
        <dbReference type="PROSITE" id="PS51704"/>
    </source>
</evidence>
<evidence type="ECO:0008006" key="10">
    <source>
        <dbReference type="Google" id="ProtNLM"/>
    </source>
</evidence>
<dbReference type="InterPro" id="IPR030395">
    <property type="entry name" value="GP_PDE_dom"/>
</dbReference>
<dbReference type="SMART" id="SM00248">
    <property type="entry name" value="ANK"/>
    <property type="match status" value="7"/>
</dbReference>
<evidence type="ECO:0000259" key="6">
    <source>
        <dbReference type="PROSITE" id="PS51382"/>
    </source>
</evidence>
<evidence type="ECO:0000313" key="8">
    <source>
        <dbReference type="EMBL" id="POS87481.1"/>
    </source>
</evidence>
<dbReference type="STRING" id="225359.A0A2S4PZM2"/>